<organism evidence="2 3">
    <name type="scientific">Rhipicephalus microplus</name>
    <name type="common">Cattle tick</name>
    <name type="synonym">Boophilus microplus</name>
    <dbReference type="NCBI Taxonomy" id="6941"/>
    <lineage>
        <taxon>Eukaryota</taxon>
        <taxon>Metazoa</taxon>
        <taxon>Ecdysozoa</taxon>
        <taxon>Arthropoda</taxon>
        <taxon>Chelicerata</taxon>
        <taxon>Arachnida</taxon>
        <taxon>Acari</taxon>
        <taxon>Parasitiformes</taxon>
        <taxon>Ixodida</taxon>
        <taxon>Ixodoidea</taxon>
        <taxon>Ixodidae</taxon>
        <taxon>Rhipicephalinae</taxon>
        <taxon>Rhipicephalus</taxon>
        <taxon>Boophilus</taxon>
    </lineage>
</organism>
<accession>A0A9J6DEH3</accession>
<dbReference type="EMBL" id="JABSTU010000009">
    <property type="protein sequence ID" value="KAH8020532.1"/>
    <property type="molecule type" value="Genomic_DNA"/>
</dbReference>
<gene>
    <name evidence="2" type="ORF">HPB51_002481</name>
</gene>
<feature type="compositionally biased region" description="Polar residues" evidence="1">
    <location>
        <begin position="1"/>
        <end position="14"/>
    </location>
</feature>
<proteinExistence type="predicted"/>
<dbReference type="SUPFAM" id="SSF50353">
    <property type="entry name" value="Cytokine"/>
    <property type="match status" value="1"/>
</dbReference>
<evidence type="ECO:0000256" key="1">
    <source>
        <dbReference type="SAM" id="MobiDB-lite"/>
    </source>
</evidence>
<feature type="region of interest" description="Disordered" evidence="1">
    <location>
        <begin position="1"/>
        <end position="70"/>
    </location>
</feature>
<comment type="caution">
    <text evidence="2">The sequence shown here is derived from an EMBL/GenBank/DDBJ whole genome shotgun (WGS) entry which is preliminary data.</text>
</comment>
<feature type="compositionally biased region" description="Low complexity" evidence="1">
    <location>
        <begin position="25"/>
        <end position="35"/>
    </location>
</feature>
<reference evidence="2" key="2">
    <citation type="submission" date="2021-09" db="EMBL/GenBank/DDBJ databases">
        <authorList>
            <person name="Jia N."/>
            <person name="Wang J."/>
            <person name="Shi W."/>
            <person name="Du L."/>
            <person name="Sun Y."/>
            <person name="Zhan W."/>
            <person name="Jiang J."/>
            <person name="Wang Q."/>
            <person name="Zhang B."/>
            <person name="Ji P."/>
            <person name="Sakyi L.B."/>
            <person name="Cui X."/>
            <person name="Yuan T."/>
            <person name="Jiang B."/>
            <person name="Yang W."/>
            <person name="Lam T.T.-Y."/>
            <person name="Chang Q."/>
            <person name="Ding S."/>
            <person name="Wang X."/>
            <person name="Zhu J."/>
            <person name="Ruan X."/>
            <person name="Zhao L."/>
            <person name="Wei J."/>
            <person name="Que T."/>
            <person name="Du C."/>
            <person name="Cheng J."/>
            <person name="Dai P."/>
            <person name="Han X."/>
            <person name="Huang E."/>
            <person name="Gao Y."/>
            <person name="Liu J."/>
            <person name="Shao H."/>
            <person name="Ye R."/>
            <person name="Li L."/>
            <person name="Wei W."/>
            <person name="Wang X."/>
            <person name="Wang C."/>
            <person name="Huo Q."/>
            <person name="Li W."/>
            <person name="Guo W."/>
            <person name="Chen H."/>
            <person name="Chen S."/>
            <person name="Zhou L."/>
            <person name="Zhou L."/>
            <person name="Ni X."/>
            <person name="Tian J."/>
            <person name="Zhou Y."/>
            <person name="Sheng Y."/>
            <person name="Liu T."/>
            <person name="Pan Y."/>
            <person name="Xia L."/>
            <person name="Li J."/>
            <person name="Zhao F."/>
            <person name="Cao W."/>
        </authorList>
    </citation>
    <scope>NUCLEOTIDE SEQUENCE</scope>
    <source>
        <strain evidence="2">Rmic-2018</strain>
        <tissue evidence="2">Larvae</tissue>
    </source>
</reference>
<evidence type="ECO:0000313" key="3">
    <source>
        <dbReference type="Proteomes" id="UP000821866"/>
    </source>
</evidence>
<dbReference type="AlphaFoldDB" id="A0A9J6DEH3"/>
<dbReference type="Gene3D" id="2.80.10.50">
    <property type="match status" value="1"/>
</dbReference>
<reference evidence="2" key="1">
    <citation type="journal article" date="2020" name="Cell">
        <title>Large-Scale Comparative Analyses of Tick Genomes Elucidate Their Genetic Diversity and Vector Capacities.</title>
        <authorList>
            <consortium name="Tick Genome and Microbiome Consortium (TIGMIC)"/>
            <person name="Jia N."/>
            <person name="Wang J."/>
            <person name="Shi W."/>
            <person name="Du L."/>
            <person name="Sun Y."/>
            <person name="Zhan W."/>
            <person name="Jiang J.F."/>
            <person name="Wang Q."/>
            <person name="Zhang B."/>
            <person name="Ji P."/>
            <person name="Bell-Sakyi L."/>
            <person name="Cui X.M."/>
            <person name="Yuan T.T."/>
            <person name="Jiang B.G."/>
            <person name="Yang W.F."/>
            <person name="Lam T.T."/>
            <person name="Chang Q.C."/>
            <person name="Ding S.J."/>
            <person name="Wang X.J."/>
            <person name="Zhu J.G."/>
            <person name="Ruan X.D."/>
            <person name="Zhao L."/>
            <person name="Wei J.T."/>
            <person name="Ye R.Z."/>
            <person name="Que T.C."/>
            <person name="Du C.H."/>
            <person name="Zhou Y.H."/>
            <person name="Cheng J.X."/>
            <person name="Dai P.F."/>
            <person name="Guo W.B."/>
            <person name="Han X.H."/>
            <person name="Huang E.J."/>
            <person name="Li L.F."/>
            <person name="Wei W."/>
            <person name="Gao Y.C."/>
            <person name="Liu J.Z."/>
            <person name="Shao H.Z."/>
            <person name="Wang X."/>
            <person name="Wang C.C."/>
            <person name="Yang T.C."/>
            <person name="Huo Q.B."/>
            <person name="Li W."/>
            <person name="Chen H.Y."/>
            <person name="Chen S.E."/>
            <person name="Zhou L.G."/>
            <person name="Ni X.B."/>
            <person name="Tian J.H."/>
            <person name="Sheng Y."/>
            <person name="Liu T."/>
            <person name="Pan Y.S."/>
            <person name="Xia L.Y."/>
            <person name="Li J."/>
            <person name="Zhao F."/>
            <person name="Cao W.C."/>
        </authorList>
    </citation>
    <scope>NUCLEOTIDE SEQUENCE</scope>
    <source>
        <strain evidence="2">Rmic-2018</strain>
    </source>
</reference>
<protein>
    <submittedName>
        <fullName evidence="2">Uncharacterized protein</fullName>
    </submittedName>
</protein>
<sequence length="276" mass="29858">MPTTTRAGDSSQETTVRRLRHGRARAAAAIAAASADADELGEGSSSSEEQDSGGMVADDPNDAANEAVKHPRGTSRYLQLYCRTGYNLVIHANGKVNGTREDRNRYGQCTDVLLFYFLYEDVRELCRADLPPAPAPTEEASAGTVTCRDSRDVISQCPWMLWTAAAIDKALAVHVAKSTYTAEVVTALATRWKAKEKRRHRTPAGYFVFPQYAYIRTRAGAAVRNREGTGDGMVAAVDSGNAHASVCVHKTIRSSDPLGCSLLNMPAIKLTQIATH</sequence>
<dbReference type="Proteomes" id="UP000821866">
    <property type="component" value="Chromosome 7"/>
</dbReference>
<name>A0A9J6DEH3_RHIMP</name>
<dbReference type="VEuPathDB" id="VectorBase:LOC119174955"/>
<evidence type="ECO:0000313" key="2">
    <source>
        <dbReference type="EMBL" id="KAH8020532.1"/>
    </source>
</evidence>
<keyword evidence="3" id="KW-1185">Reference proteome</keyword>
<dbReference type="InterPro" id="IPR008996">
    <property type="entry name" value="IL1/FGF"/>
</dbReference>